<dbReference type="InterPro" id="IPR008253">
    <property type="entry name" value="Marvel"/>
</dbReference>
<evidence type="ECO:0000256" key="6">
    <source>
        <dbReference type="SAM" id="Phobius"/>
    </source>
</evidence>
<feature type="transmembrane region" description="Helical" evidence="6">
    <location>
        <begin position="92"/>
        <end position="119"/>
    </location>
</feature>
<evidence type="ECO:0000313" key="9">
    <source>
        <dbReference type="Proteomes" id="UP001159428"/>
    </source>
</evidence>
<evidence type="ECO:0000256" key="1">
    <source>
        <dbReference type="ARBA" id="ARBA00004141"/>
    </source>
</evidence>
<feature type="domain" description="MARVEL" evidence="7">
    <location>
        <begin position="26"/>
        <end position="155"/>
    </location>
</feature>
<dbReference type="PROSITE" id="PS51225">
    <property type="entry name" value="MARVEL"/>
    <property type="match status" value="1"/>
</dbReference>
<feature type="transmembrane region" description="Helical" evidence="6">
    <location>
        <begin position="36"/>
        <end position="56"/>
    </location>
</feature>
<dbReference type="GO" id="GO:0016020">
    <property type="term" value="C:membrane"/>
    <property type="evidence" value="ECO:0007669"/>
    <property type="project" value="UniProtKB-SubCell"/>
</dbReference>
<dbReference type="PANTHER" id="PTHR22776">
    <property type="entry name" value="MARVEL-CONTAINING POTENTIAL LIPID RAFT-ASSOCIATED PROTEIN"/>
    <property type="match status" value="1"/>
</dbReference>
<keyword evidence="3 6" id="KW-1133">Transmembrane helix</keyword>
<dbReference type="EMBL" id="CALNXJ010000007">
    <property type="protein sequence ID" value="CAH3043775.1"/>
    <property type="molecule type" value="Genomic_DNA"/>
</dbReference>
<sequence length="183" mass="20461">MADQGEAGQEVTTRKCSCGCCDPLWIVTTKEGWLKLVEAILTFLTFVIVSSFPGSFRAEYEFLIFVATTAWIFVMLHILLRITHIFEKLPPVLTQPLLGMIACFFAALALVIGSGVVYAKGKDYNIGELKASGICGFLSALLFFCEGVYFVFRYRRAPKHRAQEKPIEDIEADDFVQPSKPAY</sequence>
<evidence type="ECO:0000256" key="3">
    <source>
        <dbReference type="ARBA" id="ARBA00022989"/>
    </source>
</evidence>
<evidence type="ECO:0000256" key="4">
    <source>
        <dbReference type="ARBA" id="ARBA00023136"/>
    </source>
</evidence>
<reference evidence="8 9" key="1">
    <citation type="submission" date="2022-05" db="EMBL/GenBank/DDBJ databases">
        <authorList>
            <consortium name="Genoscope - CEA"/>
            <person name="William W."/>
        </authorList>
    </citation>
    <scope>NUCLEOTIDE SEQUENCE [LARGE SCALE GENOMIC DNA]</scope>
</reference>
<dbReference type="Pfam" id="PF01284">
    <property type="entry name" value="MARVEL"/>
    <property type="match status" value="1"/>
</dbReference>
<organism evidence="8 9">
    <name type="scientific">Pocillopora meandrina</name>
    <dbReference type="NCBI Taxonomy" id="46732"/>
    <lineage>
        <taxon>Eukaryota</taxon>
        <taxon>Metazoa</taxon>
        <taxon>Cnidaria</taxon>
        <taxon>Anthozoa</taxon>
        <taxon>Hexacorallia</taxon>
        <taxon>Scleractinia</taxon>
        <taxon>Astrocoeniina</taxon>
        <taxon>Pocilloporidae</taxon>
        <taxon>Pocillopora</taxon>
    </lineage>
</organism>
<dbReference type="PANTHER" id="PTHR22776:SF49">
    <property type="entry name" value="MARVEL DOMAIN-CONTAINING PROTEIN"/>
    <property type="match status" value="1"/>
</dbReference>
<keyword evidence="4 5" id="KW-0472">Membrane</keyword>
<name>A0AAU9VZT5_9CNID</name>
<comment type="caution">
    <text evidence="8">The sequence shown here is derived from an EMBL/GenBank/DDBJ whole genome shotgun (WGS) entry which is preliminary data.</text>
</comment>
<comment type="subcellular location">
    <subcellularLocation>
        <location evidence="1">Membrane</location>
        <topology evidence="1">Multi-pass membrane protein</topology>
    </subcellularLocation>
</comment>
<evidence type="ECO:0000256" key="2">
    <source>
        <dbReference type="ARBA" id="ARBA00022692"/>
    </source>
</evidence>
<gene>
    <name evidence="8" type="ORF">PMEA_00031723</name>
</gene>
<evidence type="ECO:0000259" key="7">
    <source>
        <dbReference type="PROSITE" id="PS51225"/>
    </source>
</evidence>
<evidence type="ECO:0000256" key="5">
    <source>
        <dbReference type="PROSITE-ProRule" id="PRU00581"/>
    </source>
</evidence>
<dbReference type="InterPro" id="IPR050578">
    <property type="entry name" value="MARVEL-CKLF_proteins"/>
</dbReference>
<dbReference type="Proteomes" id="UP001159428">
    <property type="component" value="Unassembled WGS sequence"/>
</dbReference>
<protein>
    <recommendedName>
        <fullName evidence="7">MARVEL domain-containing protein</fullName>
    </recommendedName>
</protein>
<keyword evidence="2 5" id="KW-0812">Transmembrane</keyword>
<keyword evidence="9" id="KW-1185">Reference proteome</keyword>
<accession>A0AAU9VZT5</accession>
<feature type="transmembrane region" description="Helical" evidence="6">
    <location>
        <begin position="62"/>
        <end position="80"/>
    </location>
</feature>
<evidence type="ECO:0000313" key="8">
    <source>
        <dbReference type="EMBL" id="CAH3043775.1"/>
    </source>
</evidence>
<dbReference type="AlphaFoldDB" id="A0AAU9VZT5"/>
<feature type="transmembrane region" description="Helical" evidence="6">
    <location>
        <begin position="131"/>
        <end position="152"/>
    </location>
</feature>
<proteinExistence type="predicted"/>